<name>A0ABT6SNU0_9ACTN</name>
<evidence type="ECO:0000313" key="9">
    <source>
        <dbReference type="Proteomes" id="UP001237105"/>
    </source>
</evidence>
<dbReference type="PANTHER" id="PTHR43027">
    <property type="entry name" value="DOXORUBICIN RESISTANCE ABC TRANSPORTER PERMEASE PROTEIN DRRC-RELATED"/>
    <property type="match status" value="1"/>
</dbReference>
<feature type="transmembrane region" description="Helical" evidence="6">
    <location>
        <begin position="120"/>
        <end position="142"/>
    </location>
</feature>
<keyword evidence="5" id="KW-0046">Antibiotic resistance</keyword>
<feature type="transmembrane region" description="Helical" evidence="6">
    <location>
        <begin position="68"/>
        <end position="89"/>
    </location>
</feature>
<evidence type="ECO:0000256" key="4">
    <source>
        <dbReference type="ARBA" id="ARBA00023136"/>
    </source>
</evidence>
<proteinExistence type="inferred from homology"/>
<dbReference type="Pfam" id="PF01061">
    <property type="entry name" value="ABC2_membrane"/>
    <property type="match status" value="1"/>
</dbReference>
<feature type="transmembrane region" description="Helical" evidence="6">
    <location>
        <begin position="180"/>
        <end position="200"/>
    </location>
</feature>
<keyword evidence="3 6" id="KW-1133">Transmembrane helix</keyword>
<evidence type="ECO:0000256" key="5">
    <source>
        <dbReference type="ARBA" id="ARBA00023251"/>
    </source>
</evidence>
<dbReference type="InterPro" id="IPR013525">
    <property type="entry name" value="ABC2_TM"/>
</dbReference>
<accession>A0ABT6SNU0</accession>
<comment type="subcellular location">
    <subcellularLocation>
        <location evidence="6">Cell membrane</location>
        <topology evidence="6">Multi-pass membrane protein</topology>
    </subcellularLocation>
    <subcellularLocation>
        <location evidence="1">Membrane</location>
        <topology evidence="1">Multi-pass membrane protein</topology>
    </subcellularLocation>
</comment>
<comment type="similarity">
    <text evidence="6">Belongs to the ABC-2 integral membrane protein family.</text>
</comment>
<evidence type="ECO:0000259" key="7">
    <source>
        <dbReference type="PROSITE" id="PS51012"/>
    </source>
</evidence>
<protein>
    <recommendedName>
        <fullName evidence="6">Transport permease protein</fullName>
    </recommendedName>
</protein>
<keyword evidence="2 6" id="KW-0812">Transmembrane</keyword>
<evidence type="ECO:0000256" key="2">
    <source>
        <dbReference type="ARBA" id="ARBA00022692"/>
    </source>
</evidence>
<evidence type="ECO:0000256" key="3">
    <source>
        <dbReference type="ARBA" id="ARBA00022989"/>
    </source>
</evidence>
<reference evidence="8 9" key="1">
    <citation type="submission" date="2023-05" db="EMBL/GenBank/DDBJ databases">
        <title>Draft genome sequence of Streptomyces sp. B-S-A12 isolated from a cave soil in Thailand.</title>
        <authorList>
            <person name="Chamroensaksri N."/>
            <person name="Muangham S."/>
        </authorList>
    </citation>
    <scope>NUCLEOTIDE SEQUENCE [LARGE SCALE GENOMIC DNA]</scope>
    <source>
        <strain evidence="8 9">B-S-A12</strain>
    </source>
</reference>
<sequence length="260" mass="27425">MSALATPTRSRRTPSRADAAVFKAELALFRREPGSLFWIMVFPTGLFVVLGTIPVFREVGEAIPGMRLIDVYVPIAILTSLLMASVQAMPPVITGYREQGILRRMSTTPVRPATVLGAQMALHGIAALVSAALTITVGALAFDVPLPKQGFGYVLALALSVCAALSLGALLSALSRTSKAANAVGAVAFFPMMFSAGLWMPVQTMPDMLGRIMEVLPFGAASQALSAAGAGDWPSLAHLGALALWTVLLTGAAARWFRWE</sequence>
<dbReference type="EMBL" id="JASCIS010000001">
    <property type="protein sequence ID" value="MDI3417274.1"/>
    <property type="molecule type" value="Genomic_DNA"/>
</dbReference>
<organism evidence="8 9">
    <name type="scientific">Streptomyces luteolus</name>
    <dbReference type="NCBI Taxonomy" id="3043615"/>
    <lineage>
        <taxon>Bacteria</taxon>
        <taxon>Bacillati</taxon>
        <taxon>Actinomycetota</taxon>
        <taxon>Actinomycetes</taxon>
        <taxon>Kitasatosporales</taxon>
        <taxon>Streptomycetaceae</taxon>
        <taxon>Streptomyces</taxon>
    </lineage>
</organism>
<evidence type="ECO:0000313" key="8">
    <source>
        <dbReference type="EMBL" id="MDI3417274.1"/>
    </source>
</evidence>
<feature type="transmembrane region" description="Helical" evidence="6">
    <location>
        <begin position="236"/>
        <end position="257"/>
    </location>
</feature>
<dbReference type="RefSeq" id="WP_282533183.1">
    <property type="nucleotide sequence ID" value="NZ_JASCIS010000001.1"/>
</dbReference>
<dbReference type="InterPro" id="IPR000412">
    <property type="entry name" value="ABC_2_transport"/>
</dbReference>
<dbReference type="Proteomes" id="UP001237105">
    <property type="component" value="Unassembled WGS sequence"/>
</dbReference>
<dbReference type="InterPro" id="IPR052902">
    <property type="entry name" value="ABC-2_transporter"/>
</dbReference>
<dbReference type="PANTHER" id="PTHR43027:SF2">
    <property type="entry name" value="TRANSPORT PERMEASE PROTEIN"/>
    <property type="match status" value="1"/>
</dbReference>
<dbReference type="PROSITE" id="PS51012">
    <property type="entry name" value="ABC_TM2"/>
    <property type="match status" value="1"/>
</dbReference>
<dbReference type="InterPro" id="IPR047817">
    <property type="entry name" value="ABC2_TM_bact-type"/>
</dbReference>
<evidence type="ECO:0000256" key="1">
    <source>
        <dbReference type="ARBA" id="ARBA00004141"/>
    </source>
</evidence>
<keyword evidence="6" id="KW-0813">Transport</keyword>
<keyword evidence="9" id="KW-1185">Reference proteome</keyword>
<feature type="domain" description="ABC transmembrane type-2" evidence="7">
    <location>
        <begin position="34"/>
        <end position="260"/>
    </location>
</feature>
<feature type="transmembrane region" description="Helical" evidence="6">
    <location>
        <begin position="36"/>
        <end position="56"/>
    </location>
</feature>
<comment type="caution">
    <text evidence="8">The sequence shown here is derived from an EMBL/GenBank/DDBJ whole genome shotgun (WGS) entry which is preliminary data.</text>
</comment>
<keyword evidence="6" id="KW-1003">Cell membrane</keyword>
<keyword evidence="4 6" id="KW-0472">Membrane</keyword>
<evidence type="ECO:0000256" key="6">
    <source>
        <dbReference type="RuleBase" id="RU361157"/>
    </source>
</evidence>
<feature type="transmembrane region" description="Helical" evidence="6">
    <location>
        <begin position="154"/>
        <end position="174"/>
    </location>
</feature>
<dbReference type="PIRSF" id="PIRSF006648">
    <property type="entry name" value="DrrB"/>
    <property type="match status" value="1"/>
</dbReference>
<gene>
    <name evidence="8" type="ORF">QIT00_01635</name>
</gene>